<evidence type="ECO:0000313" key="2">
    <source>
        <dbReference type="EMBL" id="CCH30730.1"/>
    </source>
</evidence>
<gene>
    <name evidence="2" type="ordered locus">BN6_34320</name>
</gene>
<dbReference type="Proteomes" id="UP000006281">
    <property type="component" value="Chromosome"/>
</dbReference>
<name>K0JSP0_SACES</name>
<protein>
    <submittedName>
        <fullName evidence="2">Putative secreted protein</fullName>
    </submittedName>
</protein>
<sequence>MRRIVVAVCAALVVAGCSAEAETGAAAGGGSSARAAALPALVLPDDVTAPKGLVRDGEPAAGVRKLVECPDLASAGQATAGVTARWTWARGGREVTMTQYNAVYSVPGKDVVKQARAASNCHRAEESLPAGEVPTADEYLHLSTGFPTTGRAVDERYAYCVTNPVRQHSTCTGLMAKGDKIVRLTVDGKGDLRGVESPAIGMFAQALADRLDA</sequence>
<dbReference type="OrthoDB" id="10005145at2"/>
<accession>K0JSP0</accession>
<dbReference type="PROSITE" id="PS51257">
    <property type="entry name" value="PROKAR_LIPOPROTEIN"/>
    <property type="match status" value="1"/>
</dbReference>
<evidence type="ECO:0000313" key="3">
    <source>
        <dbReference type="Proteomes" id="UP000006281"/>
    </source>
</evidence>
<dbReference type="PATRIC" id="fig|1179773.3.peg.3437"/>
<feature type="chain" id="PRO_5003835621" evidence="1">
    <location>
        <begin position="22"/>
        <end position="213"/>
    </location>
</feature>
<proteinExistence type="predicted"/>
<keyword evidence="3" id="KW-1185">Reference proteome</keyword>
<dbReference type="BioCyc" id="SESP1179773:BN6_RS16625-MONOMER"/>
<dbReference type="KEGG" id="sesp:BN6_34320"/>
<evidence type="ECO:0000256" key="1">
    <source>
        <dbReference type="SAM" id="SignalP"/>
    </source>
</evidence>
<feature type="signal peptide" evidence="1">
    <location>
        <begin position="1"/>
        <end position="21"/>
    </location>
</feature>
<dbReference type="EMBL" id="HE804045">
    <property type="protein sequence ID" value="CCH30730.1"/>
    <property type="molecule type" value="Genomic_DNA"/>
</dbReference>
<dbReference type="RefSeq" id="WP_015100842.1">
    <property type="nucleotide sequence ID" value="NC_019673.1"/>
</dbReference>
<keyword evidence="1" id="KW-0732">Signal</keyword>
<organism evidence="2 3">
    <name type="scientific">Saccharothrix espanaensis (strain ATCC 51144 / DSM 44229 / JCM 9112 / NBRC 15066 / NRRL 15764)</name>
    <dbReference type="NCBI Taxonomy" id="1179773"/>
    <lineage>
        <taxon>Bacteria</taxon>
        <taxon>Bacillati</taxon>
        <taxon>Actinomycetota</taxon>
        <taxon>Actinomycetes</taxon>
        <taxon>Pseudonocardiales</taxon>
        <taxon>Pseudonocardiaceae</taxon>
        <taxon>Saccharothrix</taxon>
    </lineage>
</organism>
<reference evidence="2 3" key="1">
    <citation type="journal article" date="2012" name="BMC Genomics">
        <title>Complete genome sequence of Saccharothrix espanaensis DSM 44229T and comparison to the other completely sequenced Pseudonocardiaceae.</title>
        <authorList>
            <person name="Strobel T."/>
            <person name="Al-Dilaimi A."/>
            <person name="Blom J."/>
            <person name="Gessner A."/>
            <person name="Kalinowski J."/>
            <person name="Luzhetska M."/>
            <person name="Puhler A."/>
            <person name="Szczepanowski R."/>
            <person name="Bechthold A."/>
            <person name="Ruckert C."/>
        </authorList>
    </citation>
    <scope>NUCLEOTIDE SEQUENCE [LARGE SCALE GENOMIC DNA]</scope>
    <source>
        <strain evidence="3">ATCC 51144 / DSM 44229 / JCM 9112 / NBRC 15066 / NRRL 15764</strain>
    </source>
</reference>
<dbReference type="HOGENOM" id="CLU_1293545_0_0_11"/>
<dbReference type="AlphaFoldDB" id="K0JSP0"/>